<dbReference type="Proteomes" id="UP000005753">
    <property type="component" value="Chromosome"/>
</dbReference>
<name>I5ASF3_EUBC6</name>
<keyword evidence="2" id="KW-1185">Reference proteome</keyword>
<proteinExistence type="predicted"/>
<organism evidence="1 2">
    <name type="scientific">Eubacterium cellulosolvens (strain ATCC 43171 / JCM 9499 / 6)</name>
    <name type="common">Cillobacterium cellulosolvens</name>
    <dbReference type="NCBI Taxonomy" id="633697"/>
    <lineage>
        <taxon>Bacteria</taxon>
        <taxon>Bacillati</taxon>
        <taxon>Bacillota</taxon>
        <taxon>Clostridia</taxon>
        <taxon>Eubacteriales</taxon>
        <taxon>Eubacteriaceae</taxon>
        <taxon>Eubacterium</taxon>
    </lineage>
</organism>
<reference evidence="1 2" key="1">
    <citation type="submission" date="2010-08" db="EMBL/GenBank/DDBJ databases">
        <authorList>
            <consortium name="US DOE Joint Genome Institute (JGI-PGF)"/>
            <person name="Lucas S."/>
            <person name="Copeland A."/>
            <person name="Lapidus A."/>
            <person name="Cheng J.-F."/>
            <person name="Bruce D."/>
            <person name="Goodwin L."/>
            <person name="Pitluck S."/>
            <person name="Land M.L."/>
            <person name="Hauser L."/>
            <person name="Chang Y.-J."/>
            <person name="Anderson I.J."/>
            <person name="Johnson E."/>
            <person name="Mulhopadhyay B."/>
            <person name="Kyrpides N."/>
            <person name="Woyke T.J."/>
        </authorList>
    </citation>
    <scope>NUCLEOTIDE SEQUENCE [LARGE SCALE GENOMIC DNA]</scope>
    <source>
        <strain evidence="1 2">6</strain>
    </source>
</reference>
<dbReference type="EMBL" id="CM001487">
    <property type="protein sequence ID" value="EIM56726.1"/>
    <property type="molecule type" value="Genomic_DNA"/>
</dbReference>
<dbReference type="OrthoDB" id="9845059at2"/>
<evidence type="ECO:0000313" key="2">
    <source>
        <dbReference type="Proteomes" id="UP000005753"/>
    </source>
</evidence>
<accession>I5ASF3</accession>
<sequence length="105" mass="11523">MKEVMKLDGGLQNEDLRFAEDTTVERIRGLEEGNEGRCAGDVARAAEINELTSCLELLHFMKHSTACADMGGEAVLHRRDLVISTHGETWQIEDGKLSPVVLAEG</sequence>
<reference evidence="1 2" key="2">
    <citation type="submission" date="2012-02" db="EMBL/GenBank/DDBJ databases">
        <title>Improved High-Quality Draft sequence of Eubacterium cellulosolvens 6.</title>
        <authorList>
            <consortium name="US DOE Joint Genome Institute"/>
            <person name="Lucas S."/>
            <person name="Han J."/>
            <person name="Lapidus A."/>
            <person name="Cheng J.-F."/>
            <person name="Goodwin L."/>
            <person name="Pitluck S."/>
            <person name="Peters L."/>
            <person name="Mikhailova N."/>
            <person name="Gu W."/>
            <person name="Detter J.C."/>
            <person name="Han C."/>
            <person name="Tapia R."/>
            <person name="Land M."/>
            <person name="Hauser L."/>
            <person name="Kyrpides N."/>
            <person name="Ivanova N."/>
            <person name="Pagani I."/>
            <person name="Johnson E."/>
            <person name="Mukhopadhyay B."/>
            <person name="Anderson I."/>
            <person name="Woyke T."/>
        </authorList>
    </citation>
    <scope>NUCLEOTIDE SEQUENCE [LARGE SCALE GENOMIC DNA]</scope>
    <source>
        <strain evidence="1 2">6</strain>
    </source>
</reference>
<protein>
    <submittedName>
        <fullName evidence="1">Uncharacterized protein</fullName>
    </submittedName>
</protein>
<dbReference type="HOGENOM" id="CLU_2232520_0_0_9"/>
<evidence type="ECO:0000313" key="1">
    <source>
        <dbReference type="EMBL" id="EIM56726.1"/>
    </source>
</evidence>
<dbReference type="AlphaFoldDB" id="I5ASF3"/>
<gene>
    <name evidence="1" type="ORF">EubceDRAFT1_0897</name>
</gene>